<evidence type="ECO:0000313" key="15">
    <source>
        <dbReference type="EMBL" id="GMR50412.1"/>
    </source>
</evidence>
<keyword evidence="3 13" id="KW-0813">Transport</keyword>
<dbReference type="GO" id="GO:1990544">
    <property type="term" value="P:mitochondrial ATP transmembrane transport"/>
    <property type="evidence" value="ECO:0007669"/>
    <property type="project" value="InterPro"/>
</dbReference>
<reference evidence="16" key="1">
    <citation type="submission" date="2022-10" db="EMBL/GenBank/DDBJ databases">
        <title>Genome assembly of Pristionchus species.</title>
        <authorList>
            <person name="Yoshida K."/>
            <person name="Sommer R.J."/>
        </authorList>
    </citation>
    <scope>NUCLEOTIDE SEQUENCE [LARGE SCALE GENOMIC DNA]</scope>
    <source>
        <strain evidence="16">RS5460</strain>
    </source>
</reference>
<accession>A0AAN5I386</accession>
<protein>
    <recommendedName>
        <fullName evidence="14">ADP/ATP translocase</fullName>
    </recommendedName>
    <alternativeName>
        <fullName evidence="14">ADP,ATP carrier protein</fullName>
    </alternativeName>
</protein>
<feature type="repeat" description="Solcar" evidence="12">
    <location>
        <begin position="75"/>
        <end position="163"/>
    </location>
</feature>
<name>A0AAN5I386_9BILA</name>
<keyword evidence="4" id="KW-0050">Antiport</keyword>
<evidence type="ECO:0000256" key="12">
    <source>
        <dbReference type="PROSITE-ProRule" id="PRU00282"/>
    </source>
</evidence>
<dbReference type="GO" id="GO:1901029">
    <property type="term" value="P:negative regulation of mitochondrial outer membrane permeabilization involved in apoptotic signaling pathway"/>
    <property type="evidence" value="ECO:0007669"/>
    <property type="project" value="TreeGrafter"/>
</dbReference>
<keyword evidence="5 12" id="KW-0812">Transmembrane</keyword>
<dbReference type="InterPro" id="IPR023395">
    <property type="entry name" value="MCP_dom_sf"/>
</dbReference>
<evidence type="ECO:0000256" key="8">
    <source>
        <dbReference type="ARBA" id="ARBA00022989"/>
    </source>
</evidence>
<evidence type="ECO:0000256" key="10">
    <source>
        <dbReference type="ARBA" id="ARBA00023136"/>
    </source>
</evidence>
<evidence type="ECO:0000256" key="9">
    <source>
        <dbReference type="ARBA" id="ARBA00023128"/>
    </source>
</evidence>
<dbReference type="PROSITE" id="PS50920">
    <property type="entry name" value="SOLCAR"/>
    <property type="match status" value="1"/>
</dbReference>
<evidence type="ECO:0000256" key="5">
    <source>
        <dbReference type="ARBA" id="ARBA00022692"/>
    </source>
</evidence>
<evidence type="ECO:0000256" key="1">
    <source>
        <dbReference type="ARBA" id="ARBA00004448"/>
    </source>
</evidence>
<dbReference type="PANTHER" id="PTHR45635">
    <property type="entry name" value="ADP,ATP CARRIER PROTEIN 1-RELATED-RELATED"/>
    <property type="match status" value="1"/>
</dbReference>
<dbReference type="InterPro" id="IPR018108">
    <property type="entry name" value="MCP_transmembrane"/>
</dbReference>
<organism evidence="15 16">
    <name type="scientific">Pristionchus mayeri</name>
    <dbReference type="NCBI Taxonomy" id="1317129"/>
    <lineage>
        <taxon>Eukaryota</taxon>
        <taxon>Metazoa</taxon>
        <taxon>Ecdysozoa</taxon>
        <taxon>Nematoda</taxon>
        <taxon>Chromadorea</taxon>
        <taxon>Rhabditida</taxon>
        <taxon>Rhabditina</taxon>
        <taxon>Diplogasteromorpha</taxon>
        <taxon>Diplogasteroidea</taxon>
        <taxon>Neodiplogasteridae</taxon>
        <taxon>Pristionchus</taxon>
    </lineage>
</organism>
<comment type="catalytic activity">
    <reaction evidence="11">
        <text>ADP(in) + ATP(out) = ADP(out) + ATP(in)</text>
        <dbReference type="Rhea" id="RHEA:34999"/>
        <dbReference type="ChEBI" id="CHEBI:30616"/>
        <dbReference type="ChEBI" id="CHEBI:456216"/>
    </reaction>
    <physiologicalReaction direction="left-to-right" evidence="11">
        <dbReference type="Rhea" id="RHEA:35000"/>
    </physiologicalReaction>
</comment>
<comment type="caution">
    <text evidence="15">The sequence shown here is derived from an EMBL/GenBank/DDBJ whole genome shotgun (WGS) entry which is preliminary data.</text>
</comment>
<dbReference type="Proteomes" id="UP001328107">
    <property type="component" value="Unassembled WGS sequence"/>
</dbReference>
<dbReference type="GO" id="GO:0005743">
    <property type="term" value="C:mitochondrial inner membrane"/>
    <property type="evidence" value="ECO:0007669"/>
    <property type="project" value="UniProtKB-SubCell"/>
</dbReference>
<keyword evidence="9" id="KW-0496">Mitochondrion</keyword>
<keyword evidence="6" id="KW-0677">Repeat</keyword>
<comment type="similarity">
    <text evidence="2 13">Belongs to the mitochondrial carrier (TC 2.A.29) family.</text>
</comment>
<comment type="function">
    <text evidence="14">Catalyzes the exchange of ADP and ATP across the membrane.</text>
</comment>
<evidence type="ECO:0000256" key="2">
    <source>
        <dbReference type="ARBA" id="ARBA00006375"/>
    </source>
</evidence>
<feature type="non-terminal residue" evidence="15">
    <location>
        <position position="1"/>
    </location>
</feature>
<dbReference type="GO" id="GO:0140021">
    <property type="term" value="P:mitochondrial ADP transmembrane transport"/>
    <property type="evidence" value="ECO:0007669"/>
    <property type="project" value="InterPro"/>
</dbReference>
<comment type="subcellular location">
    <subcellularLocation>
        <location evidence="14">Membrane</location>
        <topology evidence="14">Multi-pass membrane protein</topology>
    </subcellularLocation>
    <subcellularLocation>
        <location evidence="1">Mitochondrion inner membrane</location>
        <topology evidence="1">Multi-pass membrane protein</topology>
    </subcellularLocation>
</comment>
<evidence type="ECO:0000256" key="4">
    <source>
        <dbReference type="ARBA" id="ARBA00022449"/>
    </source>
</evidence>
<keyword evidence="16" id="KW-1185">Reference proteome</keyword>
<dbReference type="GO" id="GO:0005471">
    <property type="term" value="F:ATP:ADP antiporter activity"/>
    <property type="evidence" value="ECO:0007669"/>
    <property type="project" value="UniProtKB-UniRule"/>
</dbReference>
<comment type="subunit">
    <text evidence="14">Monomer.</text>
</comment>
<comment type="caution">
    <text evidence="14">Lacks conserved residue(s) required for the propagation of feature annotation.</text>
</comment>
<keyword evidence="10 12" id="KW-0472">Membrane</keyword>
<evidence type="ECO:0000256" key="6">
    <source>
        <dbReference type="ARBA" id="ARBA00022737"/>
    </source>
</evidence>
<dbReference type="AlphaFoldDB" id="A0AAN5I386"/>
<dbReference type="Gene3D" id="1.50.40.10">
    <property type="entry name" value="Mitochondrial carrier domain"/>
    <property type="match status" value="1"/>
</dbReference>
<feature type="transmembrane region" description="Helical" evidence="14">
    <location>
        <begin position="173"/>
        <end position="197"/>
    </location>
</feature>
<evidence type="ECO:0000256" key="13">
    <source>
        <dbReference type="RuleBase" id="RU000488"/>
    </source>
</evidence>
<dbReference type="InterPro" id="IPR002113">
    <property type="entry name" value="ADT_euk_type"/>
</dbReference>
<sequence length="284" mass="31904">AVPEKKTYDNHKGSNKLLIDLVSGGTVATIAKTALGGNLASVARYAPSQALNFAFKEKYKNYYLEGVDKNERFWKFFWGNLQSGGAAGATALCIVHPLEHALTRASMSNVRNPRARGNREGFVGRLIKTTTSRAMFRGLFCSLPGTAVNRALYFGLYDTLKVKMASGDLKLDFFSALALALVTTASSNFLSHPYYILGQVFMKKPEHMEFYSTFNNNVEKRVKILRKEGWRANYHKEVFRDCLQILDYTVRAVNKEGFSKRFALRSATGALVLVGYDEIQKWLH</sequence>
<dbReference type="Pfam" id="PF00153">
    <property type="entry name" value="Mito_carr"/>
    <property type="match status" value="1"/>
</dbReference>
<proteinExistence type="inferred from homology"/>
<evidence type="ECO:0000313" key="16">
    <source>
        <dbReference type="Proteomes" id="UP001328107"/>
    </source>
</evidence>
<dbReference type="PANTHER" id="PTHR45635:SF14">
    <property type="entry name" value="ADP_ATP TRANSLOCASE"/>
    <property type="match status" value="1"/>
</dbReference>
<keyword evidence="8 14" id="KW-1133">Transmembrane helix</keyword>
<evidence type="ECO:0000256" key="3">
    <source>
        <dbReference type="ARBA" id="ARBA00022448"/>
    </source>
</evidence>
<feature type="transmembrane region" description="Helical" evidence="14">
    <location>
        <begin position="134"/>
        <end position="153"/>
    </location>
</feature>
<gene>
    <name evidence="15" type="ORF">PMAYCL1PPCAC_20607</name>
</gene>
<dbReference type="EMBL" id="BTRK01000004">
    <property type="protein sequence ID" value="GMR50412.1"/>
    <property type="molecule type" value="Genomic_DNA"/>
</dbReference>
<evidence type="ECO:0000256" key="14">
    <source>
        <dbReference type="RuleBase" id="RU368008"/>
    </source>
</evidence>
<evidence type="ECO:0000256" key="7">
    <source>
        <dbReference type="ARBA" id="ARBA00022792"/>
    </source>
</evidence>
<dbReference type="SUPFAM" id="SSF103506">
    <property type="entry name" value="Mitochondrial carrier"/>
    <property type="match status" value="1"/>
</dbReference>
<keyword evidence="7" id="KW-0999">Mitochondrion inner membrane</keyword>
<evidence type="ECO:0000256" key="11">
    <source>
        <dbReference type="ARBA" id="ARBA00024143"/>
    </source>
</evidence>